<dbReference type="OrthoDB" id="1387301at2"/>
<dbReference type="Gene3D" id="1.25.40.390">
    <property type="match status" value="1"/>
</dbReference>
<dbReference type="EMBL" id="SLWB01000004">
    <property type="protein sequence ID" value="TCN70253.1"/>
    <property type="molecule type" value="Genomic_DNA"/>
</dbReference>
<protein>
    <submittedName>
        <fullName evidence="2">SusD-like starch-binding protein associating with outer membrane</fullName>
    </submittedName>
</protein>
<keyword evidence="3" id="KW-1185">Reference proteome</keyword>
<dbReference type="InterPro" id="IPR041662">
    <property type="entry name" value="SusD-like_2"/>
</dbReference>
<dbReference type="InterPro" id="IPR011990">
    <property type="entry name" value="TPR-like_helical_dom_sf"/>
</dbReference>
<comment type="caution">
    <text evidence="2">The sequence shown here is derived from an EMBL/GenBank/DDBJ whole genome shotgun (WGS) entry which is preliminary data.</text>
</comment>
<evidence type="ECO:0000313" key="3">
    <source>
        <dbReference type="Proteomes" id="UP000294830"/>
    </source>
</evidence>
<keyword evidence="1" id="KW-0732">Signal</keyword>
<dbReference type="Proteomes" id="UP000294830">
    <property type="component" value="Unassembled WGS sequence"/>
</dbReference>
<sequence>MRKNSILIMLISAFFMLTACESFLDINKDPNYPGKASPKLLLPSSIAWTASRVGSDLQMVGGFWCQHYTQNNSSNQYNTTVTYDLTYSSYNGVWSAAYAGALKDLKSIVETSEAEKQWNYYVPAKILMAFNFHILADFYETVPFNEILQGADNMQPKYDDGKTVYAGIIRLLDEAIAKKDLALAANEEIPIGSEDYVYAGDLEKWIQFAKSLKFKVLMRDYEANKDALAELIAENDFVTVDARMNGFVDQENKSNPLYENDRRKLNTTNNIKASNTLIAFLTANKDPRIANFFEKAKGIYKGLPYGNTSVPTATTPSNTTSRAMLAATDPVYFLSVAESYFTIAEYYARIPNAGKAKEFYDKAVNEAFLRWGYTNASEFTKAGGVYEFPSDNTKMVEAIITQKWVASTRCQAWDSFFDINRTGYPQLGTKQTTDAGYVIGQLVPAAHSVLNAGELPRRLIIPKSSSDYNTNAPKVIPLAQKMWWHKK</sequence>
<evidence type="ECO:0000313" key="2">
    <source>
        <dbReference type="EMBL" id="TCN70253.1"/>
    </source>
</evidence>
<dbReference type="PROSITE" id="PS51257">
    <property type="entry name" value="PROKAR_LIPOPROTEIN"/>
    <property type="match status" value="1"/>
</dbReference>
<feature type="signal peptide" evidence="1">
    <location>
        <begin position="1"/>
        <end position="19"/>
    </location>
</feature>
<dbReference type="RefSeq" id="WP_131838804.1">
    <property type="nucleotide sequence ID" value="NZ_SLWB01000004.1"/>
</dbReference>
<accession>A0A4R2EN43</accession>
<feature type="chain" id="PRO_5020945305" evidence="1">
    <location>
        <begin position="20"/>
        <end position="487"/>
    </location>
</feature>
<organism evidence="2 3">
    <name type="scientific">Acetobacteroides hydrogenigenes</name>
    <dbReference type="NCBI Taxonomy" id="979970"/>
    <lineage>
        <taxon>Bacteria</taxon>
        <taxon>Pseudomonadati</taxon>
        <taxon>Bacteroidota</taxon>
        <taxon>Bacteroidia</taxon>
        <taxon>Bacteroidales</taxon>
        <taxon>Rikenellaceae</taxon>
        <taxon>Acetobacteroides</taxon>
    </lineage>
</organism>
<dbReference type="Pfam" id="PF12771">
    <property type="entry name" value="SusD-like_2"/>
    <property type="match status" value="1"/>
</dbReference>
<dbReference type="AlphaFoldDB" id="A0A4R2EN43"/>
<proteinExistence type="predicted"/>
<name>A0A4R2EN43_9BACT</name>
<reference evidence="2 3" key="1">
    <citation type="submission" date="2019-03" db="EMBL/GenBank/DDBJ databases">
        <title>Genomic Encyclopedia of Archaeal and Bacterial Type Strains, Phase II (KMG-II): from individual species to whole genera.</title>
        <authorList>
            <person name="Goeker M."/>
        </authorList>
    </citation>
    <scope>NUCLEOTIDE SEQUENCE [LARGE SCALE GENOMIC DNA]</scope>
    <source>
        <strain evidence="2 3">RL-C</strain>
    </source>
</reference>
<gene>
    <name evidence="2" type="ORF">CLV25_104212</name>
</gene>
<dbReference type="SUPFAM" id="SSF48452">
    <property type="entry name" value="TPR-like"/>
    <property type="match status" value="1"/>
</dbReference>
<evidence type="ECO:0000256" key="1">
    <source>
        <dbReference type="SAM" id="SignalP"/>
    </source>
</evidence>